<evidence type="ECO:0000256" key="3">
    <source>
        <dbReference type="ARBA" id="ARBA00022448"/>
    </source>
</evidence>
<dbReference type="KEGG" id="nli:G3M70_00440"/>
<dbReference type="GO" id="GO:0009279">
    <property type="term" value="C:cell outer membrane"/>
    <property type="evidence" value="ECO:0007669"/>
    <property type="project" value="UniProtKB-SubCell"/>
</dbReference>
<dbReference type="EMBL" id="CP048685">
    <property type="protein sequence ID" value="QPJ60436.1"/>
    <property type="molecule type" value="Genomic_DNA"/>
</dbReference>
<evidence type="ECO:0000256" key="9">
    <source>
        <dbReference type="SAM" id="MobiDB-lite"/>
    </source>
</evidence>
<feature type="compositionally biased region" description="Basic and acidic residues" evidence="9">
    <location>
        <begin position="1"/>
        <end position="14"/>
    </location>
</feature>
<keyword evidence="8" id="KW-0998">Cell outer membrane</keyword>
<feature type="region of interest" description="Disordered" evidence="9">
    <location>
        <begin position="1"/>
        <end position="38"/>
    </location>
</feature>
<dbReference type="Gene3D" id="2.40.160.50">
    <property type="entry name" value="membrane protein fhac: a member of the omp85/tpsb transporter family"/>
    <property type="match status" value="1"/>
</dbReference>
<dbReference type="GO" id="GO:0008320">
    <property type="term" value="F:protein transmembrane transporter activity"/>
    <property type="evidence" value="ECO:0007669"/>
    <property type="project" value="TreeGrafter"/>
</dbReference>
<protein>
    <submittedName>
        <fullName evidence="11">ShlB/FhaC/HecB family hemolysin secretion/activation protein</fullName>
    </submittedName>
</protein>
<dbReference type="Pfam" id="PF03865">
    <property type="entry name" value="ShlB"/>
    <property type="match status" value="1"/>
</dbReference>
<organism evidence="11 12">
    <name type="scientific">Candidatus Nitronauta litoralis</name>
    <dbReference type="NCBI Taxonomy" id="2705533"/>
    <lineage>
        <taxon>Bacteria</taxon>
        <taxon>Pseudomonadati</taxon>
        <taxon>Nitrospinota/Tectimicrobiota group</taxon>
        <taxon>Nitrospinota</taxon>
        <taxon>Nitrospinia</taxon>
        <taxon>Nitrospinales</taxon>
        <taxon>Nitrospinaceae</taxon>
        <taxon>Candidatus Nitronauta</taxon>
    </lineage>
</organism>
<dbReference type="InterPro" id="IPR005565">
    <property type="entry name" value="Hemolysn_activator_HlyB_C"/>
</dbReference>
<dbReference type="Pfam" id="PF08479">
    <property type="entry name" value="POTRA_2"/>
    <property type="match status" value="1"/>
</dbReference>
<evidence type="ECO:0000256" key="1">
    <source>
        <dbReference type="ARBA" id="ARBA00004442"/>
    </source>
</evidence>
<evidence type="ECO:0000313" key="11">
    <source>
        <dbReference type="EMBL" id="QPJ60436.1"/>
    </source>
</evidence>
<dbReference type="PANTHER" id="PTHR34597">
    <property type="entry name" value="SLR1661 PROTEIN"/>
    <property type="match status" value="1"/>
</dbReference>
<dbReference type="InterPro" id="IPR034746">
    <property type="entry name" value="POTRA"/>
</dbReference>
<name>A0A7T0FZ43_9BACT</name>
<evidence type="ECO:0000256" key="5">
    <source>
        <dbReference type="ARBA" id="ARBA00022692"/>
    </source>
</evidence>
<dbReference type="PROSITE" id="PS51779">
    <property type="entry name" value="POTRA"/>
    <property type="match status" value="1"/>
</dbReference>
<keyword evidence="6" id="KW-0653">Protein transport</keyword>
<evidence type="ECO:0000256" key="8">
    <source>
        <dbReference type="ARBA" id="ARBA00023237"/>
    </source>
</evidence>
<reference evidence="11 12" key="1">
    <citation type="submission" date="2020-02" db="EMBL/GenBank/DDBJ databases">
        <title>Genomic and physiological characterization of two novel Nitrospinaceae genera.</title>
        <authorList>
            <person name="Mueller A.J."/>
            <person name="Jung M.-Y."/>
            <person name="Strachan C.R."/>
            <person name="Herbold C.W."/>
            <person name="Kirkegaard R.H."/>
            <person name="Daims H."/>
        </authorList>
    </citation>
    <scope>NUCLEOTIDE SEQUENCE [LARGE SCALE GENOMIC DNA]</scope>
    <source>
        <strain evidence="11">EB</strain>
    </source>
</reference>
<evidence type="ECO:0000259" key="10">
    <source>
        <dbReference type="PROSITE" id="PS51779"/>
    </source>
</evidence>
<dbReference type="PANTHER" id="PTHR34597:SF6">
    <property type="entry name" value="BLR6126 PROTEIN"/>
    <property type="match status" value="1"/>
</dbReference>
<dbReference type="GO" id="GO:0046819">
    <property type="term" value="P:protein secretion by the type V secretion system"/>
    <property type="evidence" value="ECO:0007669"/>
    <property type="project" value="TreeGrafter"/>
</dbReference>
<evidence type="ECO:0000313" key="12">
    <source>
        <dbReference type="Proteomes" id="UP000594688"/>
    </source>
</evidence>
<keyword evidence="5" id="KW-0812">Transmembrane</keyword>
<comment type="similarity">
    <text evidence="2">Belongs to the TPS (TC 1.B.20) family.</text>
</comment>
<evidence type="ECO:0000256" key="6">
    <source>
        <dbReference type="ARBA" id="ARBA00022927"/>
    </source>
</evidence>
<keyword evidence="7" id="KW-0472">Membrane</keyword>
<dbReference type="Proteomes" id="UP000594688">
    <property type="component" value="Chromosome"/>
</dbReference>
<dbReference type="InterPro" id="IPR051544">
    <property type="entry name" value="TPS_OM_transporter"/>
</dbReference>
<dbReference type="GO" id="GO:0098046">
    <property type="term" value="C:type V protein secretion system complex"/>
    <property type="evidence" value="ECO:0007669"/>
    <property type="project" value="TreeGrafter"/>
</dbReference>
<proteinExistence type="inferred from homology"/>
<dbReference type="AlphaFoldDB" id="A0A7T0FZ43"/>
<dbReference type="InterPro" id="IPR013686">
    <property type="entry name" value="Polypept-transport_assoc_ShlB"/>
</dbReference>
<sequence length="533" mass="60177">MEPERFDKRFERPTLPKAQPRKQVPVPRKPNLQKKKKKPEVRFVLRRIKLEGVTAYKRGELSQVYRRYLDRSVNLSVVQYIADALTAKYRNDGYILSQVLVPPQKVGAKGEMRLKVIEGHIEKVTFQGKPQGPTRVLKLFRKRILQSRPLNSKVLERNLLLINDQPGMRARSVLKPSDTNPGTAQLTIILEHKPVDAHVGFDNRGSQFNGPIQFNAGVSVNSMLKLYERLQLNGILTTQTDELRYFSGSVDLPITIEGTRLFIAGSLASSQPGGGLEVFQVDGDSSSFSFQLSHPIWRTRERNLTASFGFGMINSETQLVGITTAEDRVRYFRAGLTFDFADRLQGINIISARITQGVNALGARETGSAFLSRQFGRTDFTRLEGEVTRFQRLAPRWNLMLSTAWQVGFDDMLASQEFTAGGPRFLRAYDSSEIAGDGGVSLIAEVQYTHAFNEKWIKSLQPYLFFDYGAVFHKHEFNRMVFFEDLKSSGAGVRATFTPWLSGYGELAIPIDKIVSSEGDRDPRLFFGLTARY</sequence>
<keyword evidence="3" id="KW-0813">Transport</keyword>
<comment type="subcellular location">
    <subcellularLocation>
        <location evidence="1">Cell outer membrane</location>
    </subcellularLocation>
</comment>
<feature type="domain" description="POTRA" evidence="10">
    <location>
        <begin position="43"/>
        <end position="119"/>
    </location>
</feature>
<evidence type="ECO:0000256" key="2">
    <source>
        <dbReference type="ARBA" id="ARBA00009055"/>
    </source>
</evidence>
<evidence type="ECO:0000256" key="7">
    <source>
        <dbReference type="ARBA" id="ARBA00023136"/>
    </source>
</evidence>
<accession>A0A7T0FZ43</accession>
<gene>
    <name evidence="11" type="ORF">G3M70_00440</name>
</gene>
<dbReference type="Gene3D" id="3.10.20.310">
    <property type="entry name" value="membrane protein fhac"/>
    <property type="match status" value="1"/>
</dbReference>
<keyword evidence="4" id="KW-1134">Transmembrane beta strand</keyword>
<evidence type="ECO:0000256" key="4">
    <source>
        <dbReference type="ARBA" id="ARBA00022452"/>
    </source>
</evidence>